<dbReference type="AlphaFoldDB" id="A0A644YDT4"/>
<keyword evidence="1" id="KW-0472">Membrane</keyword>
<organism evidence="3">
    <name type="scientific">bioreactor metagenome</name>
    <dbReference type="NCBI Taxonomy" id="1076179"/>
    <lineage>
        <taxon>unclassified sequences</taxon>
        <taxon>metagenomes</taxon>
        <taxon>ecological metagenomes</taxon>
    </lineage>
</organism>
<evidence type="ECO:0000313" key="3">
    <source>
        <dbReference type="EMBL" id="MPM24314.1"/>
    </source>
</evidence>
<name>A0A644YDT4_9ZZZZ</name>
<reference evidence="3" key="1">
    <citation type="submission" date="2019-08" db="EMBL/GenBank/DDBJ databases">
        <authorList>
            <person name="Kucharzyk K."/>
            <person name="Murdoch R.W."/>
            <person name="Higgins S."/>
            <person name="Loffler F."/>
        </authorList>
    </citation>
    <scope>NUCLEOTIDE SEQUENCE</scope>
</reference>
<dbReference type="InterPro" id="IPR032257">
    <property type="entry name" value="DUF4830"/>
</dbReference>
<proteinExistence type="predicted"/>
<feature type="transmembrane region" description="Helical" evidence="1">
    <location>
        <begin position="9"/>
        <end position="28"/>
    </location>
</feature>
<accession>A0A644YDT4</accession>
<sequence>MKSLKNKKTIMIVIICFVVLIISGIYLINPKLFKLDKDKSLNSIENQVYPNQSNNHKDLIEKIKSTNKIGVYHDYHAESVDKIKPVYVKDKNIINDYLNLLSKNVKKSNEEMSGGSVNNQKLVFYTDNETIEVNYSYDDLYNFGFITYKGEDIYLNYDFFRLISNTQRYSPKESSIDEDARKLLKKYNWTPSFLIANHKINISDDLKYAPEKGIDEVYWAYNLQFSKSIG</sequence>
<protein>
    <recommendedName>
        <fullName evidence="2">DUF4830 domain-containing protein</fullName>
    </recommendedName>
</protein>
<gene>
    <name evidence="3" type="ORF">SDC9_70795</name>
</gene>
<dbReference type="EMBL" id="VSSQ01004234">
    <property type="protein sequence ID" value="MPM24314.1"/>
    <property type="molecule type" value="Genomic_DNA"/>
</dbReference>
<evidence type="ECO:0000259" key="2">
    <source>
        <dbReference type="Pfam" id="PF16112"/>
    </source>
</evidence>
<evidence type="ECO:0000256" key="1">
    <source>
        <dbReference type="SAM" id="Phobius"/>
    </source>
</evidence>
<keyword evidence="1" id="KW-0812">Transmembrane</keyword>
<comment type="caution">
    <text evidence="3">The sequence shown here is derived from an EMBL/GenBank/DDBJ whole genome shotgun (WGS) entry which is preliminary data.</text>
</comment>
<dbReference type="Pfam" id="PF16112">
    <property type="entry name" value="DUF4830"/>
    <property type="match status" value="1"/>
</dbReference>
<keyword evidence="1" id="KW-1133">Transmembrane helix</keyword>
<feature type="domain" description="DUF4830" evidence="2">
    <location>
        <begin position="183"/>
        <end position="230"/>
    </location>
</feature>